<comment type="caution">
    <text evidence="9">The sequence shown here is derived from an EMBL/GenBank/DDBJ whole genome shotgun (WGS) entry which is preliminary data.</text>
</comment>
<dbReference type="GO" id="GO:0005886">
    <property type="term" value="C:plasma membrane"/>
    <property type="evidence" value="ECO:0007669"/>
    <property type="project" value="UniProtKB-SubCell"/>
</dbReference>
<dbReference type="NCBIfam" id="NF037981">
    <property type="entry name" value="NCS2_1"/>
    <property type="match status" value="1"/>
</dbReference>
<dbReference type="PANTHER" id="PTHR42810">
    <property type="entry name" value="PURINE PERMEASE C1399.01C-RELATED"/>
    <property type="match status" value="1"/>
</dbReference>
<keyword evidence="7 8" id="KW-0472">Membrane</keyword>
<gene>
    <name evidence="9" type="ORF">C1N32_12420</name>
</gene>
<dbReference type="InterPro" id="IPR017588">
    <property type="entry name" value="UacT-like"/>
</dbReference>
<dbReference type="InterPro" id="IPR006043">
    <property type="entry name" value="NCS2"/>
</dbReference>
<feature type="transmembrane region" description="Helical" evidence="8">
    <location>
        <begin position="440"/>
        <end position="463"/>
    </location>
</feature>
<keyword evidence="5 8" id="KW-0812">Transmembrane</keyword>
<evidence type="ECO:0000256" key="3">
    <source>
        <dbReference type="ARBA" id="ARBA00022448"/>
    </source>
</evidence>
<feature type="transmembrane region" description="Helical" evidence="8">
    <location>
        <begin position="355"/>
        <end position="377"/>
    </location>
</feature>
<reference evidence="9 10" key="1">
    <citation type="submission" date="2018-01" db="EMBL/GenBank/DDBJ databases">
        <title>Draft genome sequences of six Vibrio diazotrophicus strains isolated from deep-sea sediments of the Baltic Sea.</title>
        <authorList>
            <person name="Castillo D."/>
            <person name="Vandieken V."/>
            <person name="Chiang O."/>
            <person name="Middelboe M."/>
        </authorList>
    </citation>
    <scope>NUCLEOTIDE SEQUENCE [LARGE SCALE GENOMIC DNA]</scope>
    <source>
        <strain evidence="9 10">60.27F</strain>
    </source>
</reference>
<comment type="subcellular location">
    <subcellularLocation>
        <location evidence="1">Cell membrane</location>
        <topology evidence="1">Multi-pass membrane protein</topology>
    </subcellularLocation>
</comment>
<feature type="transmembrane region" description="Helical" evidence="8">
    <location>
        <begin position="412"/>
        <end position="428"/>
    </location>
</feature>
<evidence type="ECO:0000313" key="9">
    <source>
        <dbReference type="EMBL" id="PNI04684.1"/>
    </source>
</evidence>
<feature type="transmembrane region" description="Helical" evidence="8">
    <location>
        <begin position="164"/>
        <end position="187"/>
    </location>
</feature>
<dbReference type="NCBIfam" id="TIGR00801">
    <property type="entry name" value="ncs2"/>
    <property type="match status" value="1"/>
</dbReference>
<feature type="transmembrane region" description="Helical" evidence="8">
    <location>
        <begin position="42"/>
        <end position="64"/>
    </location>
</feature>
<organism evidence="9 10">
    <name type="scientific">Vibrio diazotrophicus</name>
    <dbReference type="NCBI Taxonomy" id="685"/>
    <lineage>
        <taxon>Bacteria</taxon>
        <taxon>Pseudomonadati</taxon>
        <taxon>Pseudomonadota</taxon>
        <taxon>Gammaproteobacteria</taxon>
        <taxon>Vibrionales</taxon>
        <taxon>Vibrionaceae</taxon>
        <taxon>Vibrio</taxon>
    </lineage>
</organism>
<evidence type="ECO:0000256" key="2">
    <source>
        <dbReference type="ARBA" id="ARBA00008821"/>
    </source>
</evidence>
<dbReference type="PROSITE" id="PS01116">
    <property type="entry name" value="XANTH_URACIL_PERMASE"/>
    <property type="match status" value="1"/>
</dbReference>
<feature type="transmembrane region" description="Helical" evidence="8">
    <location>
        <begin position="131"/>
        <end position="152"/>
    </location>
</feature>
<feature type="transmembrane region" description="Helical" evidence="8">
    <location>
        <begin position="199"/>
        <end position="218"/>
    </location>
</feature>
<sequence length="484" mass="50979">MPIQRIFVYDSIRKIKMTTENAARKSDLVYQLNDRPPLPHTLFAALQHLLAMFVAVITPSLIICQSLGVPAAETNTIISMSLFASGVSSFIQIRTIGPIGSGLLSIQGTSFNFLGPIIGAGLALKAGGADIQTMMAAIFGTILVASSAEILLSRVLEFAQRVITPLVSGIVVTLIGLTLIQVGLVSMGGGYAAMGDGTFGSLDKLALAGTVLAIIVLLNRARNPYIRVASIVIAMVVGLALAYFMGMVDTSKMSDTALIALPVPMQYGLSFDWSLFIPLVLIFLITALEAIGDITATSEVSGEPVKGPVYMKRIKGGVLADGLNSALAAVFNSFPNSTFSQNNGVILLTGVASRYVGYFIAGMLVLLGLFPGVASFVQLIPEPVLGGATIVMFGTIAAAGIRIIARVDLDRRAILIMALSFSMGLGIAQKPEILQFMPDFVKSIFSTGVAAGGITAILLNLLLPETKPARKEQPEQELEQALDS</sequence>
<dbReference type="GO" id="GO:0042907">
    <property type="term" value="F:xanthine transmembrane transporter activity"/>
    <property type="evidence" value="ECO:0007669"/>
    <property type="project" value="TreeGrafter"/>
</dbReference>
<dbReference type="InterPro" id="IPR006042">
    <property type="entry name" value="Xan_ur_permease"/>
</dbReference>
<evidence type="ECO:0000256" key="5">
    <source>
        <dbReference type="ARBA" id="ARBA00022692"/>
    </source>
</evidence>
<evidence type="ECO:0000313" key="10">
    <source>
        <dbReference type="Proteomes" id="UP000236449"/>
    </source>
</evidence>
<dbReference type="Pfam" id="PF00860">
    <property type="entry name" value="Xan_ur_permease"/>
    <property type="match status" value="1"/>
</dbReference>
<feature type="transmembrane region" description="Helical" evidence="8">
    <location>
        <begin position="383"/>
        <end position="405"/>
    </location>
</feature>
<feature type="transmembrane region" description="Helical" evidence="8">
    <location>
        <begin position="265"/>
        <end position="288"/>
    </location>
</feature>
<dbReference type="AlphaFoldDB" id="A0A2J8I2H8"/>
<keyword evidence="6 8" id="KW-1133">Transmembrane helix</keyword>
<dbReference type="PANTHER" id="PTHR42810:SF2">
    <property type="entry name" value="PURINE PERMEASE C1399.01C-RELATED"/>
    <property type="match status" value="1"/>
</dbReference>
<protein>
    <submittedName>
        <fullName evidence="9">Xanthine permease XanP</fullName>
    </submittedName>
</protein>
<comment type="similarity">
    <text evidence="2">Belongs to the nucleobase:cation symporter-2 (NCS2) (TC 2.A.40) family.</text>
</comment>
<dbReference type="Proteomes" id="UP000236449">
    <property type="component" value="Unassembled WGS sequence"/>
</dbReference>
<evidence type="ECO:0000256" key="8">
    <source>
        <dbReference type="SAM" id="Phobius"/>
    </source>
</evidence>
<evidence type="ECO:0000256" key="1">
    <source>
        <dbReference type="ARBA" id="ARBA00004651"/>
    </source>
</evidence>
<keyword evidence="4" id="KW-1003">Cell membrane</keyword>
<evidence type="ECO:0000256" key="6">
    <source>
        <dbReference type="ARBA" id="ARBA00022989"/>
    </source>
</evidence>
<keyword evidence="3" id="KW-0813">Transport</keyword>
<proteinExistence type="inferred from homology"/>
<evidence type="ECO:0000256" key="7">
    <source>
        <dbReference type="ARBA" id="ARBA00023136"/>
    </source>
</evidence>
<evidence type="ECO:0000256" key="4">
    <source>
        <dbReference type="ARBA" id="ARBA00022475"/>
    </source>
</evidence>
<feature type="transmembrane region" description="Helical" evidence="8">
    <location>
        <begin position="225"/>
        <end position="245"/>
    </location>
</feature>
<accession>A0A2J8I2H8</accession>
<dbReference type="NCBIfam" id="TIGR03173">
    <property type="entry name" value="pbuX"/>
    <property type="match status" value="1"/>
</dbReference>
<dbReference type="EMBL" id="POSK01000007">
    <property type="protein sequence ID" value="PNI04684.1"/>
    <property type="molecule type" value="Genomic_DNA"/>
</dbReference>
<name>A0A2J8I2H8_VIBDI</name>